<organism evidence="3 4">
    <name type="scientific">Aphanizomenon flos-aquae LD13</name>
    <dbReference type="NCBI Taxonomy" id="1710894"/>
    <lineage>
        <taxon>Bacteria</taxon>
        <taxon>Bacillati</taxon>
        <taxon>Cyanobacteriota</taxon>
        <taxon>Cyanophyceae</taxon>
        <taxon>Nostocales</taxon>
        <taxon>Aphanizomenonaceae</taxon>
        <taxon>Aphanizomenon</taxon>
    </lineage>
</organism>
<feature type="compositionally biased region" description="Basic and acidic residues" evidence="1">
    <location>
        <begin position="160"/>
        <end position="175"/>
    </location>
</feature>
<dbReference type="Pfam" id="PF19266">
    <property type="entry name" value="CIS_tube"/>
    <property type="match status" value="1"/>
</dbReference>
<gene>
    <name evidence="3" type="ORF">AN481_16955</name>
</gene>
<dbReference type="PATRIC" id="fig|1710894.3.peg.2160"/>
<feature type="domain" description="Contractile injection system tube protein N-terminal" evidence="2">
    <location>
        <begin position="17"/>
        <end position="146"/>
    </location>
</feature>
<dbReference type="EMBL" id="LJOY01000074">
    <property type="protein sequence ID" value="OBQ20666.1"/>
    <property type="molecule type" value="Genomic_DNA"/>
</dbReference>
<protein>
    <recommendedName>
        <fullName evidence="2">Contractile injection system tube protein N-terminal domain-containing protein</fullName>
    </recommendedName>
</protein>
<reference evidence="3 4" key="1">
    <citation type="submission" date="2015-09" db="EMBL/GenBank/DDBJ databases">
        <title>Whole genome shotgun sequence assembly of Aphanizomenon flos-aquae UKL13.</title>
        <authorList>
            <person name="Driscoll C."/>
        </authorList>
    </citation>
    <scope>NUCLEOTIDE SEQUENCE [LARGE SCALE GENOMIC DNA]</scope>
    <source>
        <strain evidence="3">MDT13</strain>
    </source>
</reference>
<feature type="region of interest" description="Disordered" evidence="1">
    <location>
        <begin position="146"/>
        <end position="175"/>
    </location>
</feature>
<dbReference type="STRING" id="1803587.GCA_001593825_01083"/>
<evidence type="ECO:0000256" key="1">
    <source>
        <dbReference type="SAM" id="MobiDB-lite"/>
    </source>
</evidence>
<proteinExistence type="predicted"/>
<accession>A0A1B7VLP8</accession>
<dbReference type="AlphaFoldDB" id="A0A1B7VLP8"/>
<dbReference type="InterPro" id="IPR045361">
    <property type="entry name" value="CIS_tube_prot_N"/>
</dbReference>
<evidence type="ECO:0000259" key="2">
    <source>
        <dbReference type="Pfam" id="PF19266"/>
    </source>
</evidence>
<sequence>MSEPVKAKLISIDSSYHVEFKFNPTQLDFSRSISLEQSAGARTEKGMNKASFKHPNPYTLSINNILIDKYESGGDVIDDIKAFKKTVEFGVEVNGVKRPPLYLFTWGGQNYLQCFVKTLKYKLTMFNNEGLPVRAVVDLTLEEIDLSSKQGPGPTPKPNENVREQNKEKRNNIKK</sequence>
<evidence type="ECO:0000313" key="3">
    <source>
        <dbReference type="EMBL" id="OBQ20666.1"/>
    </source>
</evidence>
<dbReference type="Proteomes" id="UP000092382">
    <property type="component" value="Unassembled WGS sequence"/>
</dbReference>
<comment type="caution">
    <text evidence="3">The sequence shown here is derived from an EMBL/GenBank/DDBJ whole genome shotgun (WGS) entry which is preliminary data.</text>
</comment>
<name>A0A1B7VLP8_APHFL</name>
<evidence type="ECO:0000313" key="4">
    <source>
        <dbReference type="Proteomes" id="UP000092382"/>
    </source>
</evidence>